<dbReference type="GO" id="GO:0005886">
    <property type="term" value="C:plasma membrane"/>
    <property type="evidence" value="ECO:0007669"/>
    <property type="project" value="UniProtKB-SubCell"/>
</dbReference>
<evidence type="ECO:0000256" key="4">
    <source>
        <dbReference type="ARBA" id="ARBA00022692"/>
    </source>
</evidence>
<dbReference type="SUPFAM" id="SSF161098">
    <property type="entry name" value="MetI-like"/>
    <property type="match status" value="1"/>
</dbReference>
<dbReference type="InterPro" id="IPR045621">
    <property type="entry name" value="BPD_transp_1_N"/>
</dbReference>
<feature type="transmembrane region" description="Helical" evidence="7">
    <location>
        <begin position="134"/>
        <end position="155"/>
    </location>
</feature>
<keyword evidence="3" id="KW-1003">Cell membrane</keyword>
<dbReference type="Pfam" id="PF00528">
    <property type="entry name" value="BPD_transp_1"/>
    <property type="match status" value="1"/>
</dbReference>
<dbReference type="PANTHER" id="PTHR43163:SF6">
    <property type="entry name" value="DIPEPTIDE TRANSPORT SYSTEM PERMEASE PROTEIN DPPB-RELATED"/>
    <property type="match status" value="1"/>
</dbReference>
<dbReference type="EMBL" id="JZEX01000061">
    <property type="protein sequence ID" value="KKB12631.1"/>
    <property type="molecule type" value="Genomic_DNA"/>
</dbReference>
<feature type="transmembrane region" description="Helical" evidence="7">
    <location>
        <begin position="101"/>
        <end position="122"/>
    </location>
</feature>
<comment type="subcellular location">
    <subcellularLocation>
        <location evidence="1 7">Cell membrane</location>
        <topology evidence="1 7">Multi-pass membrane protein</topology>
    </subcellularLocation>
</comment>
<feature type="transmembrane region" description="Helical" evidence="7">
    <location>
        <begin position="12"/>
        <end position="30"/>
    </location>
</feature>
<comment type="similarity">
    <text evidence="7">Belongs to the binding-protein-dependent transport system permease family.</text>
</comment>
<dbReference type="InterPro" id="IPR000515">
    <property type="entry name" value="MetI-like"/>
</dbReference>
<dbReference type="InterPro" id="IPR035906">
    <property type="entry name" value="MetI-like_sf"/>
</dbReference>
<dbReference type="PROSITE" id="PS50928">
    <property type="entry name" value="ABC_TM1"/>
    <property type="match status" value="1"/>
</dbReference>
<feature type="domain" description="ABC transmembrane type-1" evidence="8">
    <location>
        <begin position="95"/>
        <end position="301"/>
    </location>
</feature>
<dbReference type="Gene3D" id="1.10.3720.10">
    <property type="entry name" value="MetI-like"/>
    <property type="match status" value="1"/>
</dbReference>
<keyword evidence="4 7" id="KW-0812">Transmembrane</keyword>
<dbReference type="PATRIC" id="fig|443610.3.peg.3936"/>
<feature type="transmembrane region" description="Helical" evidence="7">
    <location>
        <begin position="232"/>
        <end position="258"/>
    </location>
</feature>
<evidence type="ECO:0000259" key="8">
    <source>
        <dbReference type="PROSITE" id="PS50928"/>
    </source>
</evidence>
<evidence type="ECO:0000256" key="7">
    <source>
        <dbReference type="RuleBase" id="RU363032"/>
    </source>
</evidence>
<accession>A0A0F5FUU1</accession>
<dbReference type="Proteomes" id="UP000033632">
    <property type="component" value="Unassembled WGS sequence"/>
</dbReference>
<reference evidence="9 10" key="1">
    <citation type="submission" date="2015-03" db="EMBL/GenBank/DDBJ databases">
        <authorList>
            <person name="Hassan Y.I."/>
            <person name="Lepp D."/>
            <person name="Li X.-Z."/>
            <person name="Zhou T."/>
        </authorList>
    </citation>
    <scope>NUCLEOTIDE SEQUENCE [LARGE SCALE GENOMIC DNA]</scope>
    <source>
        <strain evidence="9 10">BD-c194</strain>
    </source>
</reference>
<dbReference type="STRING" id="443610.VE25_06900"/>
<proteinExistence type="inferred from homology"/>
<keyword evidence="6 7" id="KW-0472">Membrane</keyword>
<dbReference type="OrthoDB" id="9805855at2"/>
<keyword evidence="5 7" id="KW-1133">Transmembrane helix</keyword>
<comment type="caution">
    <text evidence="9">The sequence shown here is derived from an EMBL/GenBank/DDBJ whole genome shotgun (WGS) entry which is preliminary data.</text>
</comment>
<dbReference type="CDD" id="cd06261">
    <property type="entry name" value="TM_PBP2"/>
    <property type="match status" value="1"/>
</dbReference>
<name>A0A0F5FUU1_9HYPH</name>
<dbReference type="PANTHER" id="PTHR43163">
    <property type="entry name" value="DIPEPTIDE TRANSPORT SYSTEM PERMEASE PROTEIN DPPB-RELATED"/>
    <property type="match status" value="1"/>
</dbReference>
<protein>
    <submittedName>
        <fullName evidence="9">Glutathione ABC transporter permease</fullName>
    </submittedName>
</protein>
<gene>
    <name evidence="9" type="ORF">VE25_06900</name>
</gene>
<evidence type="ECO:0000256" key="2">
    <source>
        <dbReference type="ARBA" id="ARBA00022448"/>
    </source>
</evidence>
<dbReference type="RefSeq" id="WP_046107840.1">
    <property type="nucleotide sequence ID" value="NZ_JZEX01000061.1"/>
</dbReference>
<evidence type="ECO:0000313" key="10">
    <source>
        <dbReference type="Proteomes" id="UP000033632"/>
    </source>
</evidence>
<feature type="transmembrane region" description="Helical" evidence="7">
    <location>
        <begin position="175"/>
        <end position="192"/>
    </location>
</feature>
<organism evidence="9 10">
    <name type="scientific">Devosia geojensis</name>
    <dbReference type="NCBI Taxonomy" id="443610"/>
    <lineage>
        <taxon>Bacteria</taxon>
        <taxon>Pseudomonadati</taxon>
        <taxon>Pseudomonadota</taxon>
        <taxon>Alphaproteobacteria</taxon>
        <taxon>Hyphomicrobiales</taxon>
        <taxon>Devosiaceae</taxon>
        <taxon>Devosia</taxon>
    </lineage>
</organism>
<evidence type="ECO:0000256" key="3">
    <source>
        <dbReference type="ARBA" id="ARBA00022475"/>
    </source>
</evidence>
<evidence type="ECO:0000256" key="5">
    <source>
        <dbReference type="ARBA" id="ARBA00022989"/>
    </source>
</evidence>
<evidence type="ECO:0000313" key="9">
    <source>
        <dbReference type="EMBL" id="KKB12631.1"/>
    </source>
</evidence>
<evidence type="ECO:0000256" key="6">
    <source>
        <dbReference type="ARBA" id="ARBA00023136"/>
    </source>
</evidence>
<dbReference type="AlphaFoldDB" id="A0A0F5FUU1"/>
<sequence>MARYLLLRLADAVPTVFLVLLLVFIAMRILPGDPAIAALGDMATTEQLQLFRERMGLNDPLWLQFINFVKGVLTLDFGTSMMSNQSVLGLILYNLPYTIELTIVAMLIGILLGVPLGVIAATNRNKAPDSGVRAFSLIGYAIPDFYLGALLLITFSLNLGWFPINGGGEGFADRMYHVFLPALTLAFVKAAFIGRLTRTSLLEVLSKDYVRTARAKGAKENRVIYGHGLRNALLPITTGLGLSTLATLSGSVAIEMVFNRPGIGKLLISAIAERDYAVIQGGIVVFAMFVVLINLMMDLVYIVVDPRIRMK</sequence>
<dbReference type="Pfam" id="PF19300">
    <property type="entry name" value="BPD_transp_1_N"/>
    <property type="match status" value="1"/>
</dbReference>
<dbReference type="GO" id="GO:0055085">
    <property type="term" value="P:transmembrane transport"/>
    <property type="evidence" value="ECO:0007669"/>
    <property type="project" value="InterPro"/>
</dbReference>
<evidence type="ECO:0000256" key="1">
    <source>
        <dbReference type="ARBA" id="ARBA00004651"/>
    </source>
</evidence>
<keyword evidence="10" id="KW-1185">Reference proteome</keyword>
<feature type="transmembrane region" description="Helical" evidence="7">
    <location>
        <begin position="278"/>
        <end position="304"/>
    </location>
</feature>
<keyword evidence="2 7" id="KW-0813">Transport</keyword>